<keyword evidence="1" id="KW-0175">Coiled coil</keyword>
<protein>
    <recommendedName>
        <fullName evidence="4">Type 4a pilus biogenesis protein PilO</fullName>
    </recommendedName>
</protein>
<evidence type="ECO:0000313" key="3">
    <source>
        <dbReference type="EMBL" id="GAF79439.1"/>
    </source>
</evidence>
<name>X0SEK1_9ZZZZ</name>
<evidence type="ECO:0000256" key="1">
    <source>
        <dbReference type="SAM" id="Coils"/>
    </source>
</evidence>
<dbReference type="Gene3D" id="3.30.70.60">
    <property type="match status" value="1"/>
</dbReference>
<dbReference type="EMBL" id="BARS01001991">
    <property type="protein sequence ID" value="GAF79439.1"/>
    <property type="molecule type" value="Genomic_DNA"/>
</dbReference>
<reference evidence="3" key="1">
    <citation type="journal article" date="2014" name="Front. Microbiol.">
        <title>High frequency of phylogenetically diverse reductive dehalogenase-homologous genes in deep subseafloor sedimentary metagenomes.</title>
        <authorList>
            <person name="Kawai M."/>
            <person name="Futagami T."/>
            <person name="Toyoda A."/>
            <person name="Takaki Y."/>
            <person name="Nishi S."/>
            <person name="Hori S."/>
            <person name="Arai W."/>
            <person name="Tsubouchi T."/>
            <person name="Morono Y."/>
            <person name="Uchiyama I."/>
            <person name="Ito T."/>
            <person name="Fujiyama A."/>
            <person name="Inagaki F."/>
            <person name="Takami H."/>
        </authorList>
    </citation>
    <scope>NUCLEOTIDE SEQUENCE</scope>
    <source>
        <strain evidence="3">Expedition CK06-06</strain>
    </source>
</reference>
<dbReference type="AlphaFoldDB" id="X0SEK1"/>
<proteinExistence type="predicted"/>
<feature type="transmembrane region" description="Helical" evidence="2">
    <location>
        <begin position="7"/>
        <end position="28"/>
    </location>
</feature>
<evidence type="ECO:0008006" key="4">
    <source>
        <dbReference type="Google" id="ProtNLM"/>
    </source>
</evidence>
<keyword evidence="2" id="KW-1133">Transmembrane helix</keyword>
<keyword evidence="2" id="KW-0472">Membrane</keyword>
<sequence length="200" mass="22020">MKIKRSELAVVFFVILVIAYLIFTVIYVNQRGDQKAVKSDIKVAESLLSESEARRSSLELQLTAVEAELEAELALFTSDLSSTPILDAVLELGQASQVKIVNTRSQLASDSQVGEHTFTILPFYLRAEGDFSQLMAFLDRLEKETFDTLVVKSVKIAQGKDSFALDLQFVIYTRPPDVEGAPQEATLGPEVGGAKRYSGI</sequence>
<feature type="coiled-coil region" evidence="1">
    <location>
        <begin position="41"/>
        <end position="68"/>
    </location>
</feature>
<evidence type="ECO:0000256" key="2">
    <source>
        <dbReference type="SAM" id="Phobius"/>
    </source>
</evidence>
<gene>
    <name evidence="3" type="ORF">S01H1_03690</name>
</gene>
<keyword evidence="2" id="KW-0812">Transmembrane</keyword>
<dbReference type="InterPro" id="IPR014717">
    <property type="entry name" value="Transl_elong_EF1B/ribsomal_bS6"/>
</dbReference>
<comment type="caution">
    <text evidence="3">The sequence shown here is derived from an EMBL/GenBank/DDBJ whole genome shotgun (WGS) entry which is preliminary data.</text>
</comment>
<accession>X0SEK1</accession>
<organism evidence="3">
    <name type="scientific">marine sediment metagenome</name>
    <dbReference type="NCBI Taxonomy" id="412755"/>
    <lineage>
        <taxon>unclassified sequences</taxon>
        <taxon>metagenomes</taxon>
        <taxon>ecological metagenomes</taxon>
    </lineage>
</organism>